<dbReference type="Pfam" id="PF18428">
    <property type="entry name" value="BRCT_3"/>
    <property type="match status" value="1"/>
</dbReference>
<dbReference type="SUPFAM" id="SSF52113">
    <property type="entry name" value="BRCT domain"/>
    <property type="match status" value="6"/>
</dbReference>
<dbReference type="InterPro" id="IPR049542">
    <property type="entry name" value="TopBP1-like_BRCT0"/>
</dbReference>
<keyword evidence="2" id="KW-0175">Coiled coil</keyword>
<dbReference type="PANTHER" id="PTHR13561">
    <property type="entry name" value="DNA REPLICATION REGULATOR DPB11-RELATED"/>
    <property type="match status" value="1"/>
</dbReference>
<feature type="region of interest" description="Disordered" evidence="3">
    <location>
        <begin position="867"/>
        <end position="909"/>
    </location>
</feature>
<evidence type="ECO:0000256" key="3">
    <source>
        <dbReference type="SAM" id="MobiDB-lite"/>
    </source>
</evidence>
<sequence length="1435" mass="161042">MTQTPISAPGAPRKPKRSSIVHVKDVPPPSNMTTPSASKTDDSDVSCDLFFLHPTLFVTDRELLHREVFKKCEEAGLDPKWVEDQAIKKVKPNDHNFYILHQFEGPSYEMLKNKKCKTISSFLVRECLREETPLPKINVPIYSKHLNGVRITFTGFTTEEKERLTSLVFAMGGHVSPRFSERITHMVANGYIPDNAGKYRAAKQLNVPIMDVSWLEDAWLKAQAHEPFNCASNDFVREHQMPLFKGLVITKTGISQAQMTDLIRAIEINGGKYSPSLTQQCTHMITESCSGDKYRKVKDWEKRSKAEEKGVRRVYLVNLKWLMKSIEAGYIQPESRYDPERPTCSTPTHEAPIQDLELSAIAGQQNGKLDTQINYTFHPNGTSPMDDRLRRLSNASGVQASPYLRTPTSGSGAKFERNRVSALRREARNSSIGGESGRRSNLQRSNSASLLCQDPTAMLNRKLRELNDPVENLGQERDELDNELDTLEGTRILIIGASNSSLSTWKRVLNCLGACRVTKIMADTLVVIVRIFGSEDEKKLREAQEVGVVIVKAEWVLQCLLRKDQISTNEYLWSDYVTELERQVALELEGPRRENTAGQQDLEFPTKSGITTELNSKSNFGSQNQVTNENETVYDEQFTNSKFLAEKTFRIFEKGMEQDDMDELKKEIHNLGGTYTVATDNTVDYLIFPLIEFGTVPAPTDENVEHIVTGFWLRCCITTGKLLEPNESPLFRPIPACAGSTIFKGLVVSVTGLDHALREEISTLVEEFGGIFQTSISRVDKANNKKNTHVIAGNLSAKTKTSIQWGIKVMDPSWVVESVINDRLMPETMFPVGDAPFATYKGRADDVWQTCEMGRFDVNYEMRNTVNTQPQNEGSSLGTNHHVSQPKLTNNKAPLITEEPHPSSSSSKFLDSQILFKPRFRLDGLSQVIDGLPTQETPGPSIGDTATAHQVSNALKEAVEKTGTPKAPLPIMQTRTAQLEPENKVPPLSLSKPVIRPKRDYALASKMHEDLLNDEIASTTDGRNSRSSVVSTQTTNQTGKRRRLREPSQNDMLNSNVPFAVADPIAEVVEIDDRTQTQGPSAKQRRQEIVGWMDASDNNVMKRFDESLAQQTPASALKKRMSIKDPQPRRDVNAGTTTLLNVTKQSSIHAPKTAPNLNVPSTSAVKHLQAEPIKDEVIKEEPLSEPQSVQPKRGSDWCFSYSSIPTPAQLHELDDIVKQLGGRSSLSTQNEQLPSLYNRTTHLVTGRLIRNEKCLSAIAIGAYLLVPEYLEDSKKQDQFLEVEPYDWKTRVEQMPEMKQREKALAEAAIWWREHLTAKRNGGDKNFGAFTGWRALIYSKPSKADAVIRIIKCGGGEAVCRSTIESVAGYKPTHALVENCQFWNADELMLLIKCRARAFPFDYTANYLSRHGRFDISDTLEDYRRCLGTMPSNRHH</sequence>
<feature type="domain" description="BRCT" evidence="4">
    <location>
        <begin position="639"/>
        <end position="730"/>
    </location>
</feature>
<keyword evidence="5" id="KW-1185">Reference proteome</keyword>
<evidence type="ECO:0000256" key="2">
    <source>
        <dbReference type="SAM" id="Coils"/>
    </source>
</evidence>
<feature type="coiled-coil region" evidence="2">
    <location>
        <begin position="463"/>
        <end position="490"/>
    </location>
</feature>
<dbReference type="CDD" id="cd17731">
    <property type="entry name" value="BRCT_TopBP1_rpt2_like"/>
    <property type="match status" value="1"/>
</dbReference>
<dbReference type="InterPro" id="IPR001357">
    <property type="entry name" value="BRCT_dom"/>
</dbReference>
<evidence type="ECO:0000259" key="4">
    <source>
        <dbReference type="PROSITE" id="PS50172"/>
    </source>
</evidence>
<dbReference type="PROSITE" id="PS50172">
    <property type="entry name" value="BRCT"/>
    <property type="match status" value="6"/>
</dbReference>
<dbReference type="WBParaSite" id="MBELARI_LOCUS21148">
    <property type="protein sequence ID" value="MBELARI_LOCUS21148"/>
    <property type="gene ID" value="MBELARI_LOCUS21148"/>
</dbReference>
<dbReference type="Pfam" id="PF21298">
    <property type="entry name" value="TopBP1_BRCT0"/>
    <property type="match status" value="1"/>
</dbReference>
<feature type="domain" description="BRCT" evidence="4">
    <location>
        <begin position="482"/>
        <end position="573"/>
    </location>
</feature>
<dbReference type="CDD" id="cd17724">
    <property type="entry name" value="BRCT_p53bp1_rpt2"/>
    <property type="match status" value="1"/>
</dbReference>
<keyword evidence="1" id="KW-0677">Repeat</keyword>
<dbReference type="Pfam" id="PF12738">
    <property type="entry name" value="PTCB-BRCT"/>
    <property type="match status" value="1"/>
</dbReference>
<feature type="compositionally biased region" description="Polar residues" evidence="3">
    <location>
        <begin position="867"/>
        <end position="892"/>
    </location>
</feature>
<feature type="domain" description="BRCT" evidence="4">
    <location>
        <begin position="239"/>
        <end position="339"/>
    </location>
</feature>
<dbReference type="GO" id="GO:0006270">
    <property type="term" value="P:DNA replication initiation"/>
    <property type="evidence" value="ECO:0007669"/>
    <property type="project" value="TreeGrafter"/>
</dbReference>
<dbReference type="Gene3D" id="3.40.50.10190">
    <property type="entry name" value="BRCT domain"/>
    <property type="match status" value="8"/>
</dbReference>
<feature type="compositionally biased region" description="Basic and acidic residues" evidence="3">
    <location>
        <begin position="414"/>
        <end position="428"/>
    </location>
</feature>
<dbReference type="InterPro" id="IPR059215">
    <property type="entry name" value="BRCT2_TopBP1-like"/>
</dbReference>
<evidence type="ECO:0000313" key="6">
    <source>
        <dbReference type="WBParaSite" id="MBELARI_LOCUS21148"/>
    </source>
</evidence>
<dbReference type="Proteomes" id="UP000887575">
    <property type="component" value="Unassembled WGS sequence"/>
</dbReference>
<feature type="region of interest" description="Disordered" evidence="3">
    <location>
        <begin position="1"/>
        <end position="42"/>
    </location>
</feature>
<feature type="region of interest" description="Disordered" evidence="3">
    <location>
        <begin position="1112"/>
        <end position="1136"/>
    </location>
</feature>
<feature type="compositionally biased region" description="Basic and acidic residues" evidence="3">
    <location>
        <begin position="1122"/>
        <end position="1132"/>
    </location>
</feature>
<protein>
    <recommendedName>
        <fullName evidence="4">BRCT domain-containing protein</fullName>
    </recommendedName>
</protein>
<feature type="compositionally biased region" description="Low complexity" evidence="3">
    <location>
        <begin position="1025"/>
        <end position="1038"/>
    </location>
</feature>
<dbReference type="GO" id="GO:0007095">
    <property type="term" value="P:mitotic G2 DNA damage checkpoint signaling"/>
    <property type="evidence" value="ECO:0007669"/>
    <property type="project" value="TreeGrafter"/>
</dbReference>
<feature type="region of interest" description="Disordered" evidence="3">
    <location>
        <begin position="395"/>
        <end position="447"/>
    </location>
</feature>
<dbReference type="SMART" id="SM00292">
    <property type="entry name" value="BRCT"/>
    <property type="match status" value="6"/>
</dbReference>
<name>A0AAF3F3T2_9BILA</name>
<feature type="domain" description="BRCT" evidence="4">
    <location>
        <begin position="1212"/>
        <end position="1287"/>
    </location>
</feature>
<dbReference type="Pfam" id="PF00533">
    <property type="entry name" value="BRCT"/>
    <property type="match status" value="2"/>
</dbReference>
<feature type="domain" description="BRCT" evidence="4">
    <location>
        <begin position="738"/>
        <end position="832"/>
    </location>
</feature>
<accession>A0AAF3F3T2</accession>
<feature type="compositionally biased region" description="Polar residues" evidence="3">
    <location>
        <begin position="429"/>
        <end position="447"/>
    </location>
</feature>
<evidence type="ECO:0000313" key="5">
    <source>
        <dbReference type="Proteomes" id="UP000887575"/>
    </source>
</evidence>
<reference evidence="6" key="1">
    <citation type="submission" date="2024-02" db="UniProtKB">
        <authorList>
            <consortium name="WormBaseParasite"/>
        </authorList>
    </citation>
    <scope>IDENTIFICATION</scope>
</reference>
<dbReference type="GO" id="GO:0033314">
    <property type="term" value="P:mitotic DNA replication checkpoint signaling"/>
    <property type="evidence" value="ECO:0007669"/>
    <property type="project" value="TreeGrafter"/>
</dbReference>
<proteinExistence type="predicted"/>
<evidence type="ECO:0000256" key="1">
    <source>
        <dbReference type="ARBA" id="ARBA00022737"/>
    </source>
</evidence>
<dbReference type="InterPro" id="IPR047250">
    <property type="entry name" value="BRCT_p53bp1-like_rpt2"/>
</dbReference>
<organism evidence="5 6">
    <name type="scientific">Mesorhabditis belari</name>
    <dbReference type="NCBI Taxonomy" id="2138241"/>
    <lineage>
        <taxon>Eukaryota</taxon>
        <taxon>Metazoa</taxon>
        <taxon>Ecdysozoa</taxon>
        <taxon>Nematoda</taxon>
        <taxon>Chromadorea</taxon>
        <taxon>Rhabditida</taxon>
        <taxon>Rhabditina</taxon>
        <taxon>Rhabditomorpha</taxon>
        <taxon>Rhabditoidea</taxon>
        <taxon>Rhabditidae</taxon>
        <taxon>Mesorhabditinae</taxon>
        <taxon>Mesorhabditis</taxon>
    </lineage>
</organism>
<feature type="domain" description="BRCT" evidence="4">
    <location>
        <begin position="141"/>
        <end position="217"/>
    </location>
</feature>
<feature type="region of interest" description="Disordered" evidence="3">
    <location>
        <begin position="1017"/>
        <end position="1055"/>
    </location>
</feature>
<dbReference type="CDD" id="cd00027">
    <property type="entry name" value="BRCT"/>
    <property type="match status" value="1"/>
</dbReference>
<dbReference type="InterPro" id="IPR036420">
    <property type="entry name" value="BRCT_dom_sf"/>
</dbReference>
<dbReference type="PANTHER" id="PTHR13561:SF20">
    <property type="entry name" value="DNA TOPOISOMERASE 2-BINDING PROTEIN 1"/>
    <property type="match status" value="1"/>
</dbReference>